<dbReference type="Proteomes" id="UP001589798">
    <property type="component" value="Unassembled WGS sequence"/>
</dbReference>
<protein>
    <submittedName>
        <fullName evidence="2">DUF2141 domain-containing protein</fullName>
    </submittedName>
</protein>
<dbReference type="Pfam" id="PF09912">
    <property type="entry name" value="DUF2141"/>
    <property type="match status" value="1"/>
</dbReference>
<name>A0ABV6D0C0_9SPHN</name>
<proteinExistence type="predicted"/>
<keyword evidence="1" id="KW-0732">Signal</keyword>
<sequence length="141" mass="14666">MRTILPAALLLALPLLTGAGGAPVEVSVSGIAAAKGRVHVDICPEARFTREGCPWSAAATARAGTTVVTVTGVPPGRYAAQAYWDANGNGKADRNMIGMPLELVGFSNDVRVKMSRPKFAAAAFQHGTGPTRIAFPVRKIP</sequence>
<feature type="chain" id="PRO_5046005038" evidence="1">
    <location>
        <begin position="22"/>
        <end position="141"/>
    </location>
</feature>
<evidence type="ECO:0000313" key="2">
    <source>
        <dbReference type="EMBL" id="MFC0206093.1"/>
    </source>
</evidence>
<gene>
    <name evidence="2" type="ORF">ACFFJC_17655</name>
</gene>
<dbReference type="InterPro" id="IPR018673">
    <property type="entry name" value="DUF2141"/>
</dbReference>
<evidence type="ECO:0000256" key="1">
    <source>
        <dbReference type="SAM" id="SignalP"/>
    </source>
</evidence>
<dbReference type="EMBL" id="JBHLWK010000023">
    <property type="protein sequence ID" value="MFC0206093.1"/>
    <property type="molecule type" value="Genomic_DNA"/>
</dbReference>
<accession>A0ABV6D0C0</accession>
<keyword evidence="3" id="KW-1185">Reference proteome</keyword>
<reference evidence="2 3" key="1">
    <citation type="submission" date="2024-09" db="EMBL/GenBank/DDBJ databases">
        <authorList>
            <person name="Sun Q."/>
            <person name="Mori K."/>
        </authorList>
    </citation>
    <scope>NUCLEOTIDE SEQUENCE [LARGE SCALE GENOMIC DNA]</scope>
    <source>
        <strain evidence="2 3">CCM 7706</strain>
    </source>
</reference>
<organism evidence="2 3">
    <name type="scientific">Novosphingobium soli</name>
    <dbReference type="NCBI Taxonomy" id="574956"/>
    <lineage>
        <taxon>Bacteria</taxon>
        <taxon>Pseudomonadati</taxon>
        <taxon>Pseudomonadota</taxon>
        <taxon>Alphaproteobacteria</taxon>
        <taxon>Sphingomonadales</taxon>
        <taxon>Sphingomonadaceae</taxon>
        <taxon>Novosphingobium</taxon>
    </lineage>
</organism>
<evidence type="ECO:0000313" key="3">
    <source>
        <dbReference type="Proteomes" id="UP001589798"/>
    </source>
</evidence>
<comment type="caution">
    <text evidence="2">The sequence shown here is derived from an EMBL/GenBank/DDBJ whole genome shotgun (WGS) entry which is preliminary data.</text>
</comment>
<feature type="signal peptide" evidence="1">
    <location>
        <begin position="1"/>
        <end position="21"/>
    </location>
</feature>
<dbReference type="RefSeq" id="WP_379488719.1">
    <property type="nucleotide sequence ID" value="NZ_JBHLWK010000023.1"/>
</dbReference>